<dbReference type="SUPFAM" id="SSF53474">
    <property type="entry name" value="alpha/beta-Hydrolases"/>
    <property type="match status" value="1"/>
</dbReference>
<organism evidence="2 3">
    <name type="scientific">Aquisphaera giovannonii</name>
    <dbReference type="NCBI Taxonomy" id="406548"/>
    <lineage>
        <taxon>Bacteria</taxon>
        <taxon>Pseudomonadati</taxon>
        <taxon>Planctomycetota</taxon>
        <taxon>Planctomycetia</taxon>
        <taxon>Isosphaerales</taxon>
        <taxon>Isosphaeraceae</taxon>
        <taxon>Aquisphaera</taxon>
    </lineage>
</organism>
<evidence type="ECO:0000259" key="1">
    <source>
        <dbReference type="Pfam" id="PF00561"/>
    </source>
</evidence>
<dbReference type="InterPro" id="IPR029058">
    <property type="entry name" value="AB_hydrolase_fold"/>
</dbReference>
<dbReference type="GO" id="GO:0019806">
    <property type="term" value="F:bromide peroxidase activity"/>
    <property type="evidence" value="ECO:0007669"/>
    <property type="project" value="UniProtKB-EC"/>
</dbReference>
<proteinExistence type="predicted"/>
<dbReference type="RefSeq" id="WP_148597412.1">
    <property type="nucleotide sequence ID" value="NZ_CP042997.1"/>
</dbReference>
<reference evidence="2 3" key="1">
    <citation type="submission" date="2019-08" db="EMBL/GenBank/DDBJ databases">
        <title>Deep-cultivation of Planctomycetes and their phenomic and genomic characterization uncovers novel biology.</title>
        <authorList>
            <person name="Wiegand S."/>
            <person name="Jogler M."/>
            <person name="Boedeker C."/>
            <person name="Pinto D."/>
            <person name="Vollmers J."/>
            <person name="Rivas-Marin E."/>
            <person name="Kohn T."/>
            <person name="Peeters S.H."/>
            <person name="Heuer A."/>
            <person name="Rast P."/>
            <person name="Oberbeckmann S."/>
            <person name="Bunk B."/>
            <person name="Jeske O."/>
            <person name="Meyerdierks A."/>
            <person name="Storesund J.E."/>
            <person name="Kallscheuer N."/>
            <person name="Luecker S."/>
            <person name="Lage O.M."/>
            <person name="Pohl T."/>
            <person name="Merkel B.J."/>
            <person name="Hornburger P."/>
            <person name="Mueller R.-W."/>
            <person name="Bruemmer F."/>
            <person name="Labrenz M."/>
            <person name="Spormann A.M."/>
            <person name="Op den Camp H."/>
            <person name="Overmann J."/>
            <person name="Amann R."/>
            <person name="Jetten M.S.M."/>
            <person name="Mascher T."/>
            <person name="Medema M.H."/>
            <person name="Devos D.P."/>
            <person name="Kaster A.-K."/>
            <person name="Ovreas L."/>
            <person name="Rohde M."/>
            <person name="Galperin M.Y."/>
            <person name="Jogler C."/>
        </authorList>
    </citation>
    <scope>NUCLEOTIDE SEQUENCE [LARGE SCALE GENOMIC DNA]</scope>
    <source>
        <strain evidence="2 3">OJF2</strain>
    </source>
</reference>
<dbReference type="KEGG" id="agv:OJF2_65020"/>
<keyword evidence="2" id="KW-0560">Oxidoreductase</keyword>
<evidence type="ECO:0000313" key="2">
    <source>
        <dbReference type="EMBL" id="QEH37909.1"/>
    </source>
</evidence>
<dbReference type="EC" id="1.11.1.18" evidence="2"/>
<dbReference type="Gene3D" id="3.40.50.1820">
    <property type="entry name" value="alpha/beta hydrolase"/>
    <property type="match status" value="1"/>
</dbReference>
<dbReference type="AlphaFoldDB" id="A0A5B9WCF3"/>
<gene>
    <name evidence="2" type="primary">bpoC</name>
    <name evidence="2" type="ORF">OJF2_65020</name>
</gene>
<evidence type="ECO:0000313" key="3">
    <source>
        <dbReference type="Proteomes" id="UP000324233"/>
    </source>
</evidence>
<keyword evidence="2" id="KW-0575">Peroxidase</keyword>
<name>A0A5B9WCF3_9BACT</name>
<dbReference type="Pfam" id="PF00561">
    <property type="entry name" value="Abhydrolase_1"/>
    <property type="match status" value="1"/>
</dbReference>
<dbReference type="InterPro" id="IPR050471">
    <property type="entry name" value="AB_hydrolase"/>
</dbReference>
<dbReference type="PANTHER" id="PTHR43433:SF5">
    <property type="entry name" value="AB HYDROLASE-1 DOMAIN-CONTAINING PROTEIN"/>
    <property type="match status" value="1"/>
</dbReference>
<dbReference type="EMBL" id="CP042997">
    <property type="protein sequence ID" value="QEH37909.1"/>
    <property type="molecule type" value="Genomic_DNA"/>
</dbReference>
<dbReference type="PANTHER" id="PTHR43433">
    <property type="entry name" value="HYDROLASE, ALPHA/BETA FOLD FAMILY PROTEIN"/>
    <property type="match status" value="1"/>
</dbReference>
<dbReference type="GO" id="GO:0004806">
    <property type="term" value="F:triacylglycerol lipase activity"/>
    <property type="evidence" value="ECO:0007669"/>
    <property type="project" value="TreeGrafter"/>
</dbReference>
<sequence length="267" mass="29428">MPSIFVNAHSFYYEEMGEQGEPLVFLSGLGGDHRAFGLAQRYFAARYRTLAFDARDAGRSDRGRSAYTTEDMADDVAGWLEAIDSPPAHVLGQSLGGLVAQQLALRHPRLVKSLVLVSSHAGSNEWRRAVIDSWVLLRRQVPVGHFTRATLPWLVAPPFYQHHSQIDGLVRFAERNPWPQDAEAFARQARAATTHDTRGRLGAVDVPCLVLVGELDLVNPPRVSEELAGLIPGSRFAVMPGVGHMPHIEDKAAFRRHVEEFLGGIGP</sequence>
<dbReference type="OrthoDB" id="9775557at2"/>
<keyword evidence="3" id="KW-1185">Reference proteome</keyword>
<dbReference type="InterPro" id="IPR000073">
    <property type="entry name" value="AB_hydrolase_1"/>
</dbReference>
<dbReference type="GO" id="GO:0046503">
    <property type="term" value="P:glycerolipid catabolic process"/>
    <property type="evidence" value="ECO:0007669"/>
    <property type="project" value="TreeGrafter"/>
</dbReference>
<feature type="domain" description="AB hydrolase-1" evidence="1">
    <location>
        <begin position="22"/>
        <end position="250"/>
    </location>
</feature>
<accession>A0A5B9WCF3</accession>
<dbReference type="PRINTS" id="PR00111">
    <property type="entry name" value="ABHYDROLASE"/>
</dbReference>
<protein>
    <submittedName>
        <fullName evidence="2">Non-heme bromoperoxidase BpoC</fullName>
        <ecNumber evidence="2">1.11.1.18</ecNumber>
    </submittedName>
</protein>
<dbReference type="Proteomes" id="UP000324233">
    <property type="component" value="Chromosome"/>
</dbReference>